<reference evidence="7" key="1">
    <citation type="submission" date="2018-06" db="EMBL/GenBank/DDBJ databases">
        <title>Aestuariibacter litoralis strain KCTC 52945T.</title>
        <authorList>
            <person name="Li X."/>
            <person name="Salam N."/>
            <person name="Li J.-L."/>
            <person name="Chen Y.-M."/>
            <person name="Yang Z.-W."/>
            <person name="Zhang L.-Y."/>
            <person name="Han M.-X."/>
            <person name="Xiao M."/>
            <person name="Li W.-J."/>
        </authorList>
    </citation>
    <scope>NUCLEOTIDE SEQUENCE [LARGE SCALE GENOMIC DNA]</scope>
    <source>
        <strain evidence="7">KCTC 52945</strain>
    </source>
</reference>
<proteinExistence type="inferred from homology"/>
<dbReference type="Pfam" id="PF08402">
    <property type="entry name" value="TOBE_2"/>
    <property type="match status" value="1"/>
</dbReference>
<dbReference type="InterPro" id="IPR050093">
    <property type="entry name" value="ABC_SmlMolc_Importer"/>
</dbReference>
<evidence type="ECO:0000313" key="6">
    <source>
        <dbReference type="EMBL" id="PZF77880.1"/>
    </source>
</evidence>
<dbReference type="PANTHER" id="PTHR42781">
    <property type="entry name" value="SPERMIDINE/PUTRESCINE IMPORT ATP-BINDING PROTEIN POTA"/>
    <property type="match status" value="1"/>
</dbReference>
<evidence type="ECO:0000256" key="2">
    <source>
        <dbReference type="ARBA" id="ARBA00022448"/>
    </source>
</evidence>
<dbReference type="EMBL" id="QKVK01000002">
    <property type="protein sequence ID" value="PZF77880.1"/>
    <property type="molecule type" value="Genomic_DNA"/>
</dbReference>
<dbReference type="Proteomes" id="UP000248795">
    <property type="component" value="Unassembled WGS sequence"/>
</dbReference>
<dbReference type="PROSITE" id="PS00211">
    <property type="entry name" value="ABC_TRANSPORTER_1"/>
    <property type="match status" value="1"/>
</dbReference>
<evidence type="ECO:0000313" key="7">
    <source>
        <dbReference type="Proteomes" id="UP000248795"/>
    </source>
</evidence>
<organism evidence="6 7">
    <name type="scientific">Aestuariivirga litoralis</name>
    <dbReference type="NCBI Taxonomy" id="2650924"/>
    <lineage>
        <taxon>Bacteria</taxon>
        <taxon>Pseudomonadati</taxon>
        <taxon>Pseudomonadota</taxon>
        <taxon>Alphaproteobacteria</taxon>
        <taxon>Hyphomicrobiales</taxon>
        <taxon>Aestuariivirgaceae</taxon>
        <taxon>Aestuariivirga</taxon>
    </lineage>
</organism>
<evidence type="ECO:0000256" key="4">
    <source>
        <dbReference type="ARBA" id="ARBA00022840"/>
    </source>
</evidence>
<accession>A0A2W2AZ33</accession>
<evidence type="ECO:0000256" key="3">
    <source>
        <dbReference type="ARBA" id="ARBA00022741"/>
    </source>
</evidence>
<dbReference type="GO" id="GO:0043190">
    <property type="term" value="C:ATP-binding cassette (ABC) transporter complex"/>
    <property type="evidence" value="ECO:0007669"/>
    <property type="project" value="InterPro"/>
</dbReference>
<dbReference type="RefSeq" id="WP_111196650.1">
    <property type="nucleotide sequence ID" value="NZ_QKVK01000002.1"/>
</dbReference>
<name>A0A2W2AZ33_9HYPH</name>
<evidence type="ECO:0000256" key="1">
    <source>
        <dbReference type="ARBA" id="ARBA00005417"/>
    </source>
</evidence>
<comment type="similarity">
    <text evidence="1">Belongs to the ABC transporter superfamily.</text>
</comment>
<protein>
    <submittedName>
        <fullName evidence="6">Spermidine/putrescine ABC transporter ATP-binding protein</fullName>
    </submittedName>
</protein>
<dbReference type="AlphaFoldDB" id="A0A2W2AZ33"/>
<dbReference type="SUPFAM" id="SSF50331">
    <property type="entry name" value="MOP-like"/>
    <property type="match status" value="1"/>
</dbReference>
<dbReference type="GO" id="GO:0005524">
    <property type="term" value="F:ATP binding"/>
    <property type="evidence" value="ECO:0007669"/>
    <property type="project" value="UniProtKB-KW"/>
</dbReference>
<evidence type="ECO:0000259" key="5">
    <source>
        <dbReference type="PROSITE" id="PS50893"/>
    </source>
</evidence>
<gene>
    <name evidence="6" type="ORF">DK847_05485</name>
</gene>
<dbReference type="SUPFAM" id="SSF52540">
    <property type="entry name" value="P-loop containing nucleoside triphosphate hydrolases"/>
    <property type="match status" value="1"/>
</dbReference>
<dbReference type="InterPro" id="IPR003593">
    <property type="entry name" value="AAA+_ATPase"/>
</dbReference>
<dbReference type="SMART" id="SM00382">
    <property type="entry name" value="AAA"/>
    <property type="match status" value="1"/>
</dbReference>
<dbReference type="GO" id="GO:0016887">
    <property type="term" value="F:ATP hydrolysis activity"/>
    <property type="evidence" value="ECO:0007669"/>
    <property type="project" value="InterPro"/>
</dbReference>
<dbReference type="Gene3D" id="2.40.50.100">
    <property type="match status" value="1"/>
</dbReference>
<dbReference type="Pfam" id="PF00005">
    <property type="entry name" value="ABC_tran"/>
    <property type="match status" value="1"/>
</dbReference>
<dbReference type="InterPro" id="IPR013611">
    <property type="entry name" value="Transp-assoc_OB_typ2"/>
</dbReference>
<dbReference type="InterPro" id="IPR003439">
    <property type="entry name" value="ABC_transporter-like_ATP-bd"/>
</dbReference>
<dbReference type="PROSITE" id="PS50893">
    <property type="entry name" value="ABC_TRANSPORTER_2"/>
    <property type="match status" value="1"/>
</dbReference>
<dbReference type="InterPro" id="IPR017871">
    <property type="entry name" value="ABC_transporter-like_CS"/>
</dbReference>
<dbReference type="Gene3D" id="3.40.50.300">
    <property type="entry name" value="P-loop containing nucleotide triphosphate hydrolases"/>
    <property type="match status" value="1"/>
</dbReference>
<dbReference type="InterPro" id="IPR008995">
    <property type="entry name" value="Mo/tungstate-bd_C_term_dom"/>
</dbReference>
<comment type="caution">
    <text evidence="6">The sequence shown here is derived from an EMBL/GenBank/DDBJ whole genome shotgun (WGS) entry which is preliminary data.</text>
</comment>
<sequence>MTAAPILSITDVHKSYGSYPALKGVSLDVRQGEFIALVGPSGCGKTTLLKQVAGFEDTTSGTIRIEGNDMAGVPAALRPTSMVFQKLALFPHMTVAQNIGFPLKLRKVDPKVIAGHVDEMIRLMELKPEYLTRYPRALSGGEQQRVALARSMISSPKLLLLDEPLSALDVKLKKVLQAELKRLHRSVGVTFVHVTHDLEEAMMLADRICVMRSGKILQLGEPSDIYYRPADPFVAGFIGETNLLPITIGARSGDQVSYASSEIVDAAGSLPSSLVAADVGQGPALMNVRPELIRRCEKDAHVDCKLPATVTELFTKGGTVQYRARTPGGQELAIEIQGTSHLPMQLGEDVWLGWSKKDIWVLKPGEA</sequence>
<feature type="domain" description="ABC transporter" evidence="5">
    <location>
        <begin position="7"/>
        <end position="238"/>
    </location>
</feature>
<keyword evidence="3" id="KW-0547">Nucleotide-binding</keyword>
<keyword evidence="4 6" id="KW-0067">ATP-binding</keyword>
<dbReference type="GO" id="GO:0015697">
    <property type="term" value="P:quaternary ammonium group transport"/>
    <property type="evidence" value="ECO:0007669"/>
    <property type="project" value="UniProtKB-ARBA"/>
</dbReference>
<dbReference type="FunFam" id="3.40.50.300:FF:000425">
    <property type="entry name" value="Probable ABC transporter, ATP-binding subunit"/>
    <property type="match status" value="1"/>
</dbReference>
<dbReference type="GO" id="GO:0022857">
    <property type="term" value="F:transmembrane transporter activity"/>
    <property type="evidence" value="ECO:0007669"/>
    <property type="project" value="InterPro"/>
</dbReference>
<keyword evidence="7" id="KW-1185">Reference proteome</keyword>
<dbReference type="InterPro" id="IPR027417">
    <property type="entry name" value="P-loop_NTPase"/>
</dbReference>
<dbReference type="PANTHER" id="PTHR42781:SF4">
    <property type="entry name" value="SPERMIDINE_PUTRESCINE IMPORT ATP-BINDING PROTEIN POTA"/>
    <property type="match status" value="1"/>
</dbReference>
<keyword evidence="2" id="KW-0813">Transport</keyword>